<gene>
    <name evidence="7" type="ORF">Z518_00434</name>
</gene>
<dbReference type="InterPro" id="IPR036259">
    <property type="entry name" value="MFS_trans_sf"/>
</dbReference>
<feature type="transmembrane region" description="Helical" evidence="6">
    <location>
        <begin position="151"/>
        <end position="175"/>
    </location>
</feature>
<evidence type="ECO:0008006" key="9">
    <source>
        <dbReference type="Google" id="ProtNLM"/>
    </source>
</evidence>
<proteinExistence type="predicted"/>
<dbReference type="GO" id="GO:0016020">
    <property type="term" value="C:membrane"/>
    <property type="evidence" value="ECO:0007669"/>
    <property type="project" value="UniProtKB-SubCell"/>
</dbReference>
<dbReference type="OrthoDB" id="3639251at2759"/>
<evidence type="ECO:0000313" key="8">
    <source>
        <dbReference type="Proteomes" id="UP000053617"/>
    </source>
</evidence>
<keyword evidence="8" id="KW-1185">Reference proteome</keyword>
<feature type="transmembrane region" description="Helical" evidence="6">
    <location>
        <begin position="181"/>
        <end position="203"/>
    </location>
</feature>
<evidence type="ECO:0000256" key="5">
    <source>
        <dbReference type="ARBA" id="ARBA00023136"/>
    </source>
</evidence>
<dbReference type="EMBL" id="KN847475">
    <property type="protein sequence ID" value="KIX09355.1"/>
    <property type="molecule type" value="Genomic_DNA"/>
</dbReference>
<comment type="subcellular location">
    <subcellularLocation>
        <location evidence="1">Membrane</location>
        <topology evidence="1">Multi-pass membrane protein</topology>
    </subcellularLocation>
</comment>
<evidence type="ECO:0000256" key="2">
    <source>
        <dbReference type="ARBA" id="ARBA00022448"/>
    </source>
</evidence>
<dbReference type="PANTHER" id="PTHR43791">
    <property type="entry name" value="PERMEASE-RELATED"/>
    <property type="match status" value="1"/>
</dbReference>
<evidence type="ECO:0000256" key="3">
    <source>
        <dbReference type="ARBA" id="ARBA00022692"/>
    </source>
</evidence>
<dbReference type="AlphaFoldDB" id="A0A0D2JIV6"/>
<sequence length="342" mass="38223">MGSELRLQGNAYNILLLVFFPFYIAFQAPMVVIARKLRPRRFITGVVTSWGIVMIGMGMVETWQAMIPLRCLLGVFEAGYFSTVAYLLSAWYIRRILTAVLGVSAYLVLVDFPEDAAKSWRFLNEEEVQLVVNRINRDRHDVQLTPFNLRWFFALNMCMTSVVNYTVGYFLPIVLRDGLGFSVAAAQCLNTPCYVFAFLLGISQSWFSDRINLRAPLFLMNCVLEIVGICLLGFAKPNGARYFGAMLITGGAYANNIVGQWKRAFCSTMLVGASGIGGIIGSLVFRSQDTPNYRPGLYSCLTAAFLCILSMLTTTAYFCSQNKKQSEGKAIVEGEEGCRYTY</sequence>
<keyword evidence="4 6" id="KW-1133">Transmembrane helix</keyword>
<name>A0A0D2JIV6_9EURO</name>
<keyword evidence="5 6" id="KW-0472">Membrane</keyword>
<reference evidence="7 8" key="1">
    <citation type="submission" date="2015-01" db="EMBL/GenBank/DDBJ databases">
        <title>The Genome Sequence of Rhinocladiella mackenzie CBS 650.93.</title>
        <authorList>
            <consortium name="The Broad Institute Genomics Platform"/>
            <person name="Cuomo C."/>
            <person name="de Hoog S."/>
            <person name="Gorbushina A."/>
            <person name="Stielow B."/>
            <person name="Teixiera M."/>
            <person name="Abouelleil A."/>
            <person name="Chapman S.B."/>
            <person name="Priest M."/>
            <person name="Young S.K."/>
            <person name="Wortman J."/>
            <person name="Nusbaum C."/>
            <person name="Birren B."/>
        </authorList>
    </citation>
    <scope>NUCLEOTIDE SEQUENCE [LARGE SCALE GENOMIC DNA]</scope>
    <source>
        <strain evidence="7 8">CBS 650.93</strain>
    </source>
</reference>
<evidence type="ECO:0000256" key="1">
    <source>
        <dbReference type="ARBA" id="ARBA00004141"/>
    </source>
</evidence>
<dbReference type="GeneID" id="25288505"/>
<dbReference type="RefSeq" id="XP_013276491.1">
    <property type="nucleotide sequence ID" value="XM_013421037.1"/>
</dbReference>
<feature type="transmembrane region" description="Helical" evidence="6">
    <location>
        <begin position="72"/>
        <end position="93"/>
    </location>
</feature>
<protein>
    <recommendedName>
        <fullName evidence="9">Major facilitator superfamily (MFS) profile domain-containing protein</fullName>
    </recommendedName>
</protein>
<keyword evidence="2" id="KW-0813">Transport</keyword>
<dbReference type="HOGENOM" id="CLU_001265_0_1_1"/>
<feature type="transmembrane region" description="Helical" evidence="6">
    <location>
        <begin position="265"/>
        <end position="284"/>
    </location>
</feature>
<feature type="transmembrane region" description="Helical" evidence="6">
    <location>
        <begin position="240"/>
        <end position="258"/>
    </location>
</feature>
<dbReference type="Gene3D" id="1.20.1250.20">
    <property type="entry name" value="MFS general substrate transporter like domains"/>
    <property type="match status" value="2"/>
</dbReference>
<feature type="transmembrane region" description="Helical" evidence="6">
    <location>
        <begin position="215"/>
        <end position="234"/>
    </location>
</feature>
<dbReference type="Proteomes" id="UP000053617">
    <property type="component" value="Unassembled WGS sequence"/>
</dbReference>
<dbReference type="VEuPathDB" id="FungiDB:Z518_00434"/>
<evidence type="ECO:0000256" key="4">
    <source>
        <dbReference type="ARBA" id="ARBA00022989"/>
    </source>
</evidence>
<dbReference type="GO" id="GO:0022857">
    <property type="term" value="F:transmembrane transporter activity"/>
    <property type="evidence" value="ECO:0007669"/>
    <property type="project" value="TreeGrafter"/>
</dbReference>
<keyword evidence="3 6" id="KW-0812">Transmembrane</keyword>
<feature type="transmembrane region" description="Helical" evidence="6">
    <location>
        <begin position="41"/>
        <end position="60"/>
    </location>
</feature>
<evidence type="ECO:0000256" key="6">
    <source>
        <dbReference type="SAM" id="Phobius"/>
    </source>
</evidence>
<dbReference type="PANTHER" id="PTHR43791:SF47">
    <property type="entry name" value="MAJOR FACILITATOR SUPERFAMILY (MFS) PROFILE DOMAIN-CONTAINING PROTEIN-RELATED"/>
    <property type="match status" value="1"/>
</dbReference>
<organism evidence="7 8">
    <name type="scientific">Rhinocladiella mackenziei CBS 650.93</name>
    <dbReference type="NCBI Taxonomy" id="1442369"/>
    <lineage>
        <taxon>Eukaryota</taxon>
        <taxon>Fungi</taxon>
        <taxon>Dikarya</taxon>
        <taxon>Ascomycota</taxon>
        <taxon>Pezizomycotina</taxon>
        <taxon>Eurotiomycetes</taxon>
        <taxon>Chaetothyriomycetidae</taxon>
        <taxon>Chaetothyriales</taxon>
        <taxon>Herpotrichiellaceae</taxon>
        <taxon>Rhinocladiella</taxon>
    </lineage>
</organism>
<dbReference type="SUPFAM" id="SSF103473">
    <property type="entry name" value="MFS general substrate transporter"/>
    <property type="match status" value="1"/>
</dbReference>
<feature type="transmembrane region" description="Helical" evidence="6">
    <location>
        <begin position="12"/>
        <end position="34"/>
    </location>
</feature>
<evidence type="ECO:0000313" key="7">
    <source>
        <dbReference type="EMBL" id="KIX09355.1"/>
    </source>
</evidence>
<feature type="transmembrane region" description="Helical" evidence="6">
    <location>
        <begin position="296"/>
        <end position="319"/>
    </location>
</feature>
<accession>A0A0D2JIV6</accession>